<evidence type="ECO:0000313" key="3">
    <source>
        <dbReference type="Proteomes" id="UP000000960"/>
    </source>
</evidence>
<dbReference type="OrthoDB" id="2364035at2"/>
<dbReference type="EMBL" id="CP001721">
    <property type="protein sequence ID" value="ACV51330.1"/>
    <property type="molecule type" value="Genomic_DNA"/>
</dbReference>
<organism evidence="2 3">
    <name type="scientific">Lancefieldella parvula (strain ATCC 33793 / DSM 20469 / CCUG 32760 / JCM 10300 / KCTC 3663 / VPI 0546 / 1246)</name>
    <name type="common">Atopobium parvulum</name>
    <dbReference type="NCBI Taxonomy" id="521095"/>
    <lineage>
        <taxon>Bacteria</taxon>
        <taxon>Bacillati</taxon>
        <taxon>Actinomycetota</taxon>
        <taxon>Coriobacteriia</taxon>
        <taxon>Coriobacteriales</taxon>
        <taxon>Atopobiaceae</taxon>
        <taxon>Lancefieldella</taxon>
    </lineage>
</organism>
<keyword evidence="1" id="KW-0732">Signal</keyword>
<accession>C8W791</accession>
<dbReference type="GeneID" id="84806426"/>
<dbReference type="eggNOG" id="ENOG5033J6E">
    <property type="taxonomic scope" value="Bacteria"/>
</dbReference>
<feature type="signal peptide" evidence="1">
    <location>
        <begin position="1"/>
        <end position="25"/>
    </location>
</feature>
<protein>
    <submittedName>
        <fullName evidence="2">Uncharacterized protein</fullName>
    </submittedName>
</protein>
<evidence type="ECO:0000256" key="1">
    <source>
        <dbReference type="SAM" id="SignalP"/>
    </source>
</evidence>
<dbReference type="Proteomes" id="UP000000960">
    <property type="component" value="Chromosome"/>
</dbReference>
<dbReference type="AlphaFoldDB" id="C8W791"/>
<reference evidence="2 3" key="1">
    <citation type="journal article" date="2009" name="Stand. Genomic Sci.">
        <title>Complete genome sequence of Atopobium parvulum type strain (IPP 1246).</title>
        <authorList>
            <person name="Copeland A."/>
            <person name="Sikorski J."/>
            <person name="Lapidus A."/>
            <person name="Nolan M."/>
            <person name="Del Rio T.G."/>
            <person name="Lucas S."/>
            <person name="Chen F."/>
            <person name="Tice H."/>
            <person name="Pitluck S."/>
            <person name="Cheng J.F."/>
            <person name="Pukall R."/>
            <person name="Chertkov O."/>
            <person name="Brettin T."/>
            <person name="Han C."/>
            <person name="Detter J.C."/>
            <person name="Kuske C."/>
            <person name="Bruce D."/>
            <person name="Goodwin L."/>
            <person name="Ivanova N."/>
            <person name="Mavromatis K."/>
            <person name="Mikhailova N."/>
            <person name="Chen A."/>
            <person name="Palaniappan K."/>
            <person name="Chain P."/>
            <person name="Rohde M."/>
            <person name="Goker M."/>
            <person name="Bristow J."/>
            <person name="Eisen J.A."/>
            <person name="Markowitz V."/>
            <person name="Hugenholtz P."/>
            <person name="Kyrpides N.C."/>
            <person name="Klenk H.P."/>
            <person name="Detter J.C."/>
        </authorList>
    </citation>
    <scope>NUCLEOTIDE SEQUENCE [LARGE SCALE GENOMIC DNA]</scope>
    <source>
        <strain evidence="3">ATCC 33793 / DSM 20469 / CCUG 32760 / JCM 10300 / KCTC 3663 / VPI 0546 / 1246</strain>
    </source>
</reference>
<dbReference type="HOGENOM" id="CLU_1286581_0_0_11"/>
<sequence>MKKMTHLVSIISLMLAISAPATALAANSNNYSTNTGPSINQTINQSTINYLSTFVRLNSSSHNYEIIPEARLSLSEEDYQFLSRRIEQTNQMINSADLSTGQANVIAPQEERSTNTYSLMSVTSEGVDKIDFYWWGARIYLSKSTVRTMGATISIAGVLIPEAVVSKAASILGIVVGNTPSGIVFDYNYALAGIGSLTWHSWLNPVGITNVRFQ</sequence>
<name>C8W791_LANP1</name>
<dbReference type="RefSeq" id="WP_012808987.1">
    <property type="nucleotide sequence ID" value="NC_013203.1"/>
</dbReference>
<evidence type="ECO:0000313" key="2">
    <source>
        <dbReference type="EMBL" id="ACV51330.1"/>
    </source>
</evidence>
<dbReference type="KEGG" id="apv:Apar_0901"/>
<feature type="chain" id="PRO_5002993810" evidence="1">
    <location>
        <begin position="26"/>
        <end position="214"/>
    </location>
</feature>
<proteinExistence type="predicted"/>
<gene>
    <name evidence="2" type="ordered locus">Apar_0901</name>
</gene>
<dbReference type="STRING" id="521095.Apar_0901"/>
<keyword evidence="3" id="KW-1185">Reference proteome</keyword>